<dbReference type="GO" id="GO:0048791">
    <property type="term" value="P:calcium ion-regulated exocytosis of neurotransmitter"/>
    <property type="evidence" value="ECO:0007669"/>
    <property type="project" value="TreeGrafter"/>
</dbReference>
<keyword evidence="1" id="KW-0677">Repeat</keyword>
<dbReference type="InterPro" id="IPR011011">
    <property type="entry name" value="Znf_FYVE_PHD"/>
</dbReference>
<dbReference type="FunFam" id="3.30.40.10:FF:000044">
    <property type="entry name" value="Regulating synaptic membrane exocytosis protein 2"/>
    <property type="match status" value="1"/>
</dbReference>
<dbReference type="GO" id="GO:0044325">
    <property type="term" value="F:transmembrane transporter binding"/>
    <property type="evidence" value="ECO:0007669"/>
    <property type="project" value="TreeGrafter"/>
</dbReference>
<dbReference type="Proteomes" id="UP000092462">
    <property type="component" value="Unassembled WGS sequence"/>
</dbReference>
<dbReference type="GO" id="GO:0048788">
    <property type="term" value="C:cytoskeleton of presynaptic active zone"/>
    <property type="evidence" value="ECO:0007669"/>
    <property type="project" value="TreeGrafter"/>
</dbReference>
<evidence type="ECO:0000313" key="3">
    <source>
        <dbReference type="Proteomes" id="UP000092462"/>
    </source>
</evidence>
<dbReference type="GO" id="GO:0050806">
    <property type="term" value="P:positive regulation of synaptic transmission"/>
    <property type="evidence" value="ECO:0007669"/>
    <property type="project" value="TreeGrafter"/>
</dbReference>
<dbReference type="InterPro" id="IPR054386">
    <property type="entry name" value="RIM_Znf"/>
</dbReference>
<dbReference type="Gene3D" id="3.30.40.10">
    <property type="entry name" value="Zinc/RING finger domain, C3HC4 (zinc finger)"/>
    <property type="match status" value="1"/>
</dbReference>
<dbReference type="InterPro" id="IPR010911">
    <property type="entry name" value="Rab_BD"/>
</dbReference>
<dbReference type="EMBL" id="AJVK01017376">
    <property type="status" value="NOT_ANNOTATED_CDS"/>
    <property type="molecule type" value="Genomic_DNA"/>
</dbReference>
<dbReference type="Pfam" id="PF22601">
    <property type="entry name" value="RIM2a_ZnF"/>
    <property type="match status" value="1"/>
</dbReference>
<dbReference type="PANTHER" id="PTHR12157">
    <property type="entry name" value="REGULATING SYNAPTIC MEMBRANE EXOCYTOSIS PROTEIN"/>
    <property type="match status" value="1"/>
</dbReference>
<proteinExistence type="predicted"/>
<dbReference type="GO" id="GO:0042734">
    <property type="term" value="C:presynaptic membrane"/>
    <property type="evidence" value="ECO:0007669"/>
    <property type="project" value="TreeGrafter"/>
</dbReference>
<keyword evidence="3" id="KW-1185">Reference proteome</keyword>
<dbReference type="GO" id="GO:0006886">
    <property type="term" value="P:intracellular protein transport"/>
    <property type="evidence" value="ECO:0007669"/>
    <property type="project" value="InterPro"/>
</dbReference>
<accession>A0A1B0DN84</accession>
<evidence type="ECO:0000313" key="2">
    <source>
        <dbReference type="EnsemblMetazoa" id="PPAI009929-PA"/>
    </source>
</evidence>
<name>A0A1B0DN84_PHLPP</name>
<organism evidence="2 3">
    <name type="scientific">Phlebotomus papatasi</name>
    <name type="common">Sandfly</name>
    <dbReference type="NCBI Taxonomy" id="29031"/>
    <lineage>
        <taxon>Eukaryota</taxon>
        <taxon>Metazoa</taxon>
        <taxon>Ecdysozoa</taxon>
        <taxon>Arthropoda</taxon>
        <taxon>Hexapoda</taxon>
        <taxon>Insecta</taxon>
        <taxon>Pterygota</taxon>
        <taxon>Neoptera</taxon>
        <taxon>Endopterygota</taxon>
        <taxon>Diptera</taxon>
        <taxon>Nematocera</taxon>
        <taxon>Psychodoidea</taxon>
        <taxon>Psychodidae</taxon>
        <taxon>Phlebotomus</taxon>
        <taxon>Phlebotomus</taxon>
    </lineage>
</organism>
<dbReference type="GO" id="GO:0031267">
    <property type="term" value="F:small GTPase binding"/>
    <property type="evidence" value="ECO:0007669"/>
    <property type="project" value="InterPro"/>
</dbReference>
<dbReference type="EnsemblMetazoa" id="PPAI009929-RA">
    <property type="protein sequence ID" value="PPAI009929-PA"/>
    <property type="gene ID" value="PPAI009929"/>
</dbReference>
<protein>
    <submittedName>
        <fullName evidence="2">Uncharacterized protein</fullName>
    </submittedName>
</protein>
<dbReference type="AlphaFoldDB" id="A0A1B0DN84"/>
<dbReference type="VEuPathDB" id="VectorBase:PPAPM1_008242"/>
<dbReference type="SUPFAM" id="SSF57903">
    <property type="entry name" value="FYVE/PHD zinc finger"/>
    <property type="match status" value="1"/>
</dbReference>
<dbReference type="InterPro" id="IPR013083">
    <property type="entry name" value="Znf_RING/FYVE/PHD"/>
</dbReference>
<dbReference type="GO" id="GO:0042391">
    <property type="term" value="P:regulation of membrane potential"/>
    <property type="evidence" value="ECO:0007669"/>
    <property type="project" value="TreeGrafter"/>
</dbReference>
<dbReference type="PANTHER" id="PTHR12157:SF21">
    <property type="entry name" value="RAB3 INTERACTING MOLECULE, ISOFORM F"/>
    <property type="match status" value="1"/>
</dbReference>
<dbReference type="PROSITE" id="PS50916">
    <property type="entry name" value="RABBD"/>
    <property type="match status" value="1"/>
</dbReference>
<evidence type="ECO:0000256" key="1">
    <source>
        <dbReference type="ARBA" id="ARBA00022737"/>
    </source>
</evidence>
<sequence length="116" mass="13298">MADMPDLSHLTAEERAIIESVMMRQKQEEERENEIMRRKQDEVAVLEDTIRHRAEQQKKAGVELDATCHICLKTKFADGIGHICHYCSIRCCARCGGKVTLRSTKVSYCILFSLKL</sequence>
<dbReference type="InterPro" id="IPR039032">
    <property type="entry name" value="Rim-like"/>
</dbReference>
<reference evidence="2" key="1">
    <citation type="submission" date="2022-08" db="UniProtKB">
        <authorList>
            <consortium name="EnsemblMetazoa"/>
        </authorList>
    </citation>
    <scope>IDENTIFICATION</scope>
    <source>
        <strain evidence="2">Israel</strain>
    </source>
</reference>
<dbReference type="VEuPathDB" id="VectorBase:PPAI009929"/>
<dbReference type="GO" id="GO:0048167">
    <property type="term" value="P:regulation of synaptic plasticity"/>
    <property type="evidence" value="ECO:0007669"/>
    <property type="project" value="TreeGrafter"/>
</dbReference>